<protein>
    <submittedName>
        <fullName evidence="3">Beclin 1-associated autophagy-related key regulator</fullName>
    </submittedName>
</protein>
<dbReference type="GeneID" id="101847342"/>
<dbReference type="PANTHER" id="PTHR13664">
    <property type="entry name" value="BECLIN 1-ASSOCIATED AUTOPHAGY-RELATED KEY REGULATOR"/>
    <property type="match status" value="1"/>
</dbReference>
<dbReference type="PANTHER" id="PTHR13664:SF0">
    <property type="entry name" value="BECLIN 1-ASSOCIATED AUTOPHAGY-RELATED KEY REGULATOR"/>
    <property type="match status" value="1"/>
</dbReference>
<keyword evidence="1" id="KW-0175">Coiled coil</keyword>
<evidence type="ECO:0000313" key="3">
    <source>
        <dbReference type="RefSeq" id="XP_005098614.2"/>
    </source>
</evidence>
<sequence>MFPTNHMAIPQSTIVNRKFVMAASISQTRYDYKIAFQAAIKEGKIVPVAFEKCPLCCENRGFLLCDVCVNKGLFNHTQRRDSGRFCDKRQQLFDKRRERRELVKKFESHVEGLCRVNAKRTEIESAKKNIVLLKKAIADTKSKCITERIVVSQNKKRRRNLRAKLDLDQQETLPNLKLRITNLSDPDTQSLPTVLDVLRVRFDRDLNVQQLIALAATNIPRQRRPSGQLQEGTSIDPKSVPVLWQELQLYNQYLATQRRAFIQCMSQRIFPIKEIFVPSSSNLEMSMATALKDASETAFIAGRWVHVDLRGENHCMVIQSTLPEYSGDSSALGLFVMTNRYASENPDKVPVGNPSYGIQSALGYTNMFVSLAANICDVHLPRKCSFRELRNDISEYDFCNFVWRLHQNIRHWAASQKVECAQMVDYLSLRNLLAILESSGLGRVGAFEAQYRMPVKAELCPLEYESDEEELDASGPDMDVSRDWERVPSGLPSYEAANMGVSAPVDTSTTGAFLNAAASLTGWFKSYYNK</sequence>
<reference evidence="3" key="1">
    <citation type="submission" date="2025-08" db="UniProtKB">
        <authorList>
            <consortium name="RefSeq"/>
        </authorList>
    </citation>
    <scope>IDENTIFICATION</scope>
</reference>
<accession>A0ABM0JPP1</accession>
<proteinExistence type="predicted"/>
<keyword evidence="2" id="KW-1185">Reference proteome</keyword>
<dbReference type="Proteomes" id="UP000694888">
    <property type="component" value="Unplaced"/>
</dbReference>
<name>A0ABM0JPP1_APLCA</name>
<evidence type="ECO:0000313" key="2">
    <source>
        <dbReference type="Proteomes" id="UP000694888"/>
    </source>
</evidence>
<feature type="coiled-coil region" evidence="1">
    <location>
        <begin position="116"/>
        <end position="143"/>
    </location>
</feature>
<gene>
    <name evidence="3" type="primary">LOC101847342</name>
</gene>
<dbReference type="RefSeq" id="XP_005098614.2">
    <property type="nucleotide sequence ID" value="XM_005098557.3"/>
</dbReference>
<organism evidence="2 3">
    <name type="scientific">Aplysia californica</name>
    <name type="common">California sea hare</name>
    <dbReference type="NCBI Taxonomy" id="6500"/>
    <lineage>
        <taxon>Eukaryota</taxon>
        <taxon>Metazoa</taxon>
        <taxon>Spiralia</taxon>
        <taxon>Lophotrochozoa</taxon>
        <taxon>Mollusca</taxon>
        <taxon>Gastropoda</taxon>
        <taxon>Heterobranchia</taxon>
        <taxon>Euthyneura</taxon>
        <taxon>Tectipleura</taxon>
        <taxon>Aplysiida</taxon>
        <taxon>Aplysioidea</taxon>
        <taxon>Aplysiidae</taxon>
        <taxon>Aplysia</taxon>
    </lineage>
</organism>
<evidence type="ECO:0000256" key="1">
    <source>
        <dbReference type="SAM" id="Coils"/>
    </source>
</evidence>